<dbReference type="InterPro" id="IPR004360">
    <property type="entry name" value="Glyas_Fos-R_dOase_dom"/>
</dbReference>
<keyword evidence="3" id="KW-0560">Oxidoreductase</keyword>
<dbReference type="Pfam" id="PF00903">
    <property type="entry name" value="Glyoxalase"/>
    <property type="match status" value="1"/>
</dbReference>
<feature type="domain" description="VOC" evidence="1">
    <location>
        <begin position="1"/>
        <end position="133"/>
    </location>
</feature>
<evidence type="ECO:0000313" key="5">
    <source>
        <dbReference type="Proteomes" id="UP000281192"/>
    </source>
</evidence>
<dbReference type="SUPFAM" id="SSF54593">
    <property type="entry name" value="Glyoxalase/Bleomycin resistance protein/Dihydroxybiphenyl dioxygenase"/>
    <property type="match status" value="1"/>
</dbReference>
<dbReference type="EMBL" id="PJRQ01000044">
    <property type="protein sequence ID" value="PLR07919.1"/>
    <property type="molecule type" value="Genomic_DNA"/>
</dbReference>
<keyword evidence="5" id="KW-1185">Reference proteome</keyword>
<dbReference type="Proteomes" id="UP000281192">
    <property type="component" value="Chromosome"/>
</dbReference>
<dbReference type="InterPro" id="IPR029068">
    <property type="entry name" value="Glyas_Bleomycin-R_OHBP_Dase"/>
</dbReference>
<evidence type="ECO:0000313" key="3">
    <source>
        <dbReference type="EMBL" id="PLR07919.1"/>
    </source>
</evidence>
<evidence type="ECO:0000313" key="4">
    <source>
        <dbReference type="Proteomes" id="UP000234483"/>
    </source>
</evidence>
<reference evidence="2 5" key="2">
    <citation type="submission" date="2018-01" db="EMBL/GenBank/DDBJ databases">
        <title>Complete genome sequence of Caulobacter flavus RHGG3.</title>
        <authorList>
            <person name="Yang E."/>
        </authorList>
    </citation>
    <scope>NUCLEOTIDE SEQUENCE [LARGE SCALE GENOMIC DNA]</scope>
    <source>
        <strain evidence="2 5">RHGG3</strain>
    </source>
</reference>
<dbReference type="OrthoDB" id="9807407at2"/>
<keyword evidence="3" id="KW-0223">Dioxygenase</keyword>
<dbReference type="AlphaFoldDB" id="A0A2N5CNB0"/>
<dbReference type="Proteomes" id="UP000234483">
    <property type="component" value="Unassembled WGS sequence"/>
</dbReference>
<dbReference type="EMBL" id="CP026100">
    <property type="protein sequence ID" value="AYV46683.1"/>
    <property type="molecule type" value="Genomic_DNA"/>
</dbReference>
<evidence type="ECO:0000259" key="1">
    <source>
        <dbReference type="PROSITE" id="PS51819"/>
    </source>
</evidence>
<dbReference type="PROSITE" id="PS51819">
    <property type="entry name" value="VOC"/>
    <property type="match status" value="1"/>
</dbReference>
<organism evidence="3 4">
    <name type="scientific">Caulobacter flavus</name>
    <dbReference type="NCBI Taxonomy" id="1679497"/>
    <lineage>
        <taxon>Bacteria</taxon>
        <taxon>Pseudomonadati</taxon>
        <taxon>Pseudomonadota</taxon>
        <taxon>Alphaproteobacteria</taxon>
        <taxon>Caulobacterales</taxon>
        <taxon>Caulobacteraceae</taxon>
        <taxon>Caulobacter</taxon>
    </lineage>
</organism>
<accession>A0A2N5CNB0</accession>
<gene>
    <name evidence="2" type="ORF">C1707_10620</name>
    <name evidence="3" type="ORF">CFHF_22095</name>
</gene>
<dbReference type="Gene3D" id="3.10.180.10">
    <property type="entry name" value="2,3-Dihydroxybiphenyl 1,2-Dioxygenase, domain 1"/>
    <property type="match status" value="1"/>
</dbReference>
<dbReference type="InterPro" id="IPR037523">
    <property type="entry name" value="VOC_core"/>
</dbReference>
<reference evidence="3 4" key="1">
    <citation type="submission" date="2017-12" db="EMBL/GenBank/DDBJ databases">
        <title>The genome sequence of Caulobacter flavus CGMCC1 15093.</title>
        <authorList>
            <person name="Gao J."/>
            <person name="Mao X."/>
            <person name="Sun J."/>
        </authorList>
    </citation>
    <scope>NUCLEOTIDE SEQUENCE [LARGE SCALE GENOMIC DNA]</scope>
    <source>
        <strain evidence="3 4">CGMCC1 15093</strain>
    </source>
</reference>
<dbReference type="GO" id="GO:0051213">
    <property type="term" value="F:dioxygenase activity"/>
    <property type="evidence" value="ECO:0007669"/>
    <property type="project" value="UniProtKB-KW"/>
</dbReference>
<dbReference type="PANTHER" id="PTHR35006:SF2">
    <property type="entry name" value="GLYOXALASE FAMILY PROTEIN (AFU_ORTHOLOGUE AFUA_5G14830)"/>
    <property type="match status" value="1"/>
</dbReference>
<proteinExistence type="predicted"/>
<dbReference type="RefSeq" id="WP_101715085.1">
    <property type="nucleotide sequence ID" value="NZ_CP026100.1"/>
</dbReference>
<name>A0A2N5CNB0_9CAUL</name>
<evidence type="ECO:0000313" key="2">
    <source>
        <dbReference type="EMBL" id="AYV46683.1"/>
    </source>
</evidence>
<sequence length="139" mass="14509">MIDHIGLGVRDLQAARAFYDAAFAPLGIAVVMSVSAEQTGGTAHLGYGPTADRRDIQAGKPSFWISESGAPTGPMHVAFLARDRAQVDAFHAAAMAAGGADNGAPGVRPHYHPNYYAAFVLDPDGRNVEAVCHAPAQEP</sequence>
<dbReference type="KEGG" id="cfh:C1707_10620"/>
<protein>
    <submittedName>
        <fullName evidence="3">Glyoxalase/bleomycin resistance/extradiol dioxygenase family protein</fullName>
    </submittedName>
</protein>
<dbReference type="PANTHER" id="PTHR35006">
    <property type="entry name" value="GLYOXALASE FAMILY PROTEIN (AFU_ORTHOLOGUE AFUA_5G14830)"/>
    <property type="match status" value="1"/>
</dbReference>
<dbReference type="CDD" id="cd07262">
    <property type="entry name" value="VOC_like"/>
    <property type="match status" value="1"/>
</dbReference>